<proteinExistence type="predicted"/>
<dbReference type="Proteomes" id="UP000597444">
    <property type="component" value="Unassembled WGS sequence"/>
</dbReference>
<evidence type="ECO:0000313" key="1">
    <source>
        <dbReference type="EMBL" id="GHO94509.1"/>
    </source>
</evidence>
<name>A0A8J3N0S6_9CHLR</name>
<evidence type="ECO:0000313" key="2">
    <source>
        <dbReference type="Proteomes" id="UP000597444"/>
    </source>
</evidence>
<comment type="caution">
    <text evidence="1">The sequence shown here is derived from an EMBL/GenBank/DDBJ whole genome shotgun (WGS) entry which is preliminary data.</text>
</comment>
<dbReference type="RefSeq" id="WP_220205243.1">
    <property type="nucleotide sequence ID" value="NZ_BNJK01000001.1"/>
</dbReference>
<gene>
    <name evidence="1" type="ORF">KSF_045570</name>
</gene>
<reference evidence="1" key="1">
    <citation type="submission" date="2020-10" db="EMBL/GenBank/DDBJ databases">
        <title>Taxonomic study of unclassified bacteria belonging to the class Ktedonobacteria.</title>
        <authorList>
            <person name="Yabe S."/>
            <person name="Wang C.M."/>
            <person name="Zheng Y."/>
            <person name="Sakai Y."/>
            <person name="Cavaletti L."/>
            <person name="Monciardini P."/>
            <person name="Donadio S."/>
        </authorList>
    </citation>
    <scope>NUCLEOTIDE SEQUENCE</scope>
    <source>
        <strain evidence="1">ID150040</strain>
    </source>
</reference>
<dbReference type="AlphaFoldDB" id="A0A8J3N0S6"/>
<accession>A0A8J3N0S6</accession>
<protein>
    <submittedName>
        <fullName evidence="1">Uncharacterized protein</fullName>
    </submittedName>
</protein>
<sequence>MSEENISLACQIENLEQQRQRVAEVRAMFQQATQVEELPDGYAFSFPTEDLWARRLLEFILFEKICCPFFTFALIFAAQHGPLQLQLRGSAEVKDIIQAEFLASS</sequence>
<keyword evidence="2" id="KW-1185">Reference proteome</keyword>
<dbReference type="EMBL" id="BNJK01000001">
    <property type="protein sequence ID" value="GHO94509.1"/>
    <property type="molecule type" value="Genomic_DNA"/>
</dbReference>
<organism evidence="1 2">
    <name type="scientific">Reticulibacter mediterranei</name>
    <dbReference type="NCBI Taxonomy" id="2778369"/>
    <lineage>
        <taxon>Bacteria</taxon>
        <taxon>Bacillati</taxon>
        <taxon>Chloroflexota</taxon>
        <taxon>Ktedonobacteria</taxon>
        <taxon>Ktedonobacterales</taxon>
        <taxon>Reticulibacteraceae</taxon>
        <taxon>Reticulibacter</taxon>
    </lineage>
</organism>